<evidence type="ECO:0000256" key="7">
    <source>
        <dbReference type="ARBA" id="ARBA00023054"/>
    </source>
</evidence>
<keyword evidence="7" id="KW-0175">Coiled coil</keyword>
<dbReference type="Pfam" id="PF13603">
    <property type="entry name" value="tRNA-synt_1_2"/>
    <property type="match status" value="1"/>
</dbReference>
<dbReference type="SUPFAM" id="SSF50677">
    <property type="entry name" value="ValRS/IleRS/LeuRS editing domain"/>
    <property type="match status" value="1"/>
</dbReference>
<evidence type="ECO:0000256" key="5">
    <source>
        <dbReference type="ARBA" id="ARBA00022840"/>
    </source>
</evidence>
<gene>
    <name evidence="11" type="ORF">M993_04848</name>
</gene>
<accession>A0AA91EEX4</accession>
<comment type="caution">
    <text evidence="11">The sequence shown here is derived from an EMBL/GenBank/DDBJ whole genome shotgun (WGS) entry which is preliminary data.</text>
</comment>
<proteinExistence type="predicted"/>
<evidence type="ECO:0000256" key="6">
    <source>
        <dbReference type="ARBA" id="ARBA00022917"/>
    </source>
</evidence>
<dbReference type="InterPro" id="IPR025709">
    <property type="entry name" value="Leu_tRNA-synth_edit"/>
</dbReference>
<keyword evidence="5" id="KW-0067">ATP-binding</keyword>
<keyword evidence="8" id="KW-0030">Aminoacyl-tRNA synthetase</keyword>
<organism evidence="11 12">
    <name type="scientific">Obesumbacterium proteus ATCC 12841</name>
    <dbReference type="NCBI Taxonomy" id="1354268"/>
    <lineage>
        <taxon>Bacteria</taxon>
        <taxon>Pseudomonadati</taxon>
        <taxon>Pseudomonadota</taxon>
        <taxon>Gammaproteobacteria</taxon>
        <taxon>Enterobacterales</taxon>
        <taxon>Hafniaceae</taxon>
        <taxon>Obesumbacterium</taxon>
    </lineage>
</organism>
<protein>
    <recommendedName>
        <fullName evidence="1">valine--tRNA ligase</fullName>
        <ecNumber evidence="1">6.1.1.9</ecNumber>
    </recommendedName>
    <alternativeName>
        <fullName evidence="9">Valyl-tRNA synthetase</fullName>
    </alternativeName>
</protein>
<dbReference type="PANTHER" id="PTHR11946:SF93">
    <property type="entry name" value="VALINE--TRNA LIGASE, CHLOROPLASTIC_MITOCHONDRIAL 2"/>
    <property type="match status" value="1"/>
</dbReference>
<evidence type="ECO:0000256" key="3">
    <source>
        <dbReference type="ARBA" id="ARBA00022598"/>
    </source>
</evidence>
<evidence type="ECO:0000256" key="2">
    <source>
        <dbReference type="ARBA" id="ARBA00022490"/>
    </source>
</evidence>
<dbReference type="EC" id="6.1.1.9" evidence="1"/>
<evidence type="ECO:0000256" key="8">
    <source>
        <dbReference type="ARBA" id="ARBA00023146"/>
    </source>
</evidence>
<keyword evidence="4" id="KW-0547">Nucleotide-binding</keyword>
<dbReference type="FunFam" id="3.90.740.10:FF:000003">
    <property type="entry name" value="Valine--tRNA ligase"/>
    <property type="match status" value="1"/>
</dbReference>
<keyword evidence="6" id="KW-0648">Protein biosynthesis</keyword>
<keyword evidence="3 11" id="KW-0436">Ligase</keyword>
<feature type="domain" description="Leucyl-tRNA synthetase editing" evidence="10">
    <location>
        <begin position="69"/>
        <end position="125"/>
    </location>
</feature>
<name>A0AA91EEX4_9GAMM</name>
<dbReference type="GO" id="GO:0005829">
    <property type="term" value="C:cytosol"/>
    <property type="evidence" value="ECO:0007669"/>
    <property type="project" value="TreeGrafter"/>
</dbReference>
<evidence type="ECO:0000256" key="9">
    <source>
        <dbReference type="ARBA" id="ARBA00029936"/>
    </source>
</evidence>
<dbReference type="Proteomes" id="UP000078431">
    <property type="component" value="Unassembled WGS sequence"/>
</dbReference>
<evidence type="ECO:0000259" key="10">
    <source>
        <dbReference type="Pfam" id="PF13603"/>
    </source>
</evidence>
<sequence>MHTAISDLEVENRDVKGSIWHLRYPLADGAKTAEGLDYLVVATTRPETMLGDTGVAVNPEDPRYKDLIGKEIILPIIQRRIPIIADEHADMEKGTGCVKITPAHDFNDYEVGKRHRLPMINILDFDGNIRTEAEIF</sequence>
<keyword evidence="2" id="KW-0963">Cytoplasm</keyword>
<dbReference type="FunFam" id="3.90.740.10:FF:000004">
    <property type="entry name" value="Valine--tRNA ligase"/>
    <property type="match status" value="1"/>
</dbReference>
<evidence type="ECO:0000313" key="11">
    <source>
        <dbReference type="EMBL" id="OAT56466.1"/>
    </source>
</evidence>
<dbReference type="Gene3D" id="3.90.740.10">
    <property type="entry name" value="Valyl/Leucyl/Isoleucyl-tRNA synthetase, editing domain"/>
    <property type="match status" value="1"/>
</dbReference>
<keyword evidence="12" id="KW-1185">Reference proteome</keyword>
<reference evidence="11 12" key="1">
    <citation type="submission" date="2016-04" db="EMBL/GenBank/DDBJ databases">
        <title>ATOL: Assembling a taxonomically balanced genome-scale reconstruction of the evolutionary history of the Enterobacteriaceae.</title>
        <authorList>
            <person name="Plunkett G.III."/>
            <person name="Neeno-Eckwall E.C."/>
            <person name="Glasner J.D."/>
            <person name="Perna N.T."/>
        </authorList>
    </citation>
    <scope>NUCLEOTIDE SEQUENCE [LARGE SCALE GENOMIC DNA]</scope>
    <source>
        <strain evidence="11 12">ATCC 12841</strain>
    </source>
</reference>
<dbReference type="GO" id="GO:0005524">
    <property type="term" value="F:ATP binding"/>
    <property type="evidence" value="ECO:0007669"/>
    <property type="project" value="UniProtKB-KW"/>
</dbReference>
<dbReference type="EMBL" id="LXEX01000129">
    <property type="protein sequence ID" value="OAT56466.1"/>
    <property type="molecule type" value="Genomic_DNA"/>
</dbReference>
<dbReference type="InterPro" id="IPR002303">
    <property type="entry name" value="Valyl-tRNA_ligase"/>
</dbReference>
<dbReference type="GO" id="GO:0002161">
    <property type="term" value="F:aminoacyl-tRNA deacylase activity"/>
    <property type="evidence" value="ECO:0007669"/>
    <property type="project" value="InterPro"/>
</dbReference>
<dbReference type="PANTHER" id="PTHR11946">
    <property type="entry name" value="VALYL-TRNA SYNTHETASES"/>
    <property type="match status" value="1"/>
</dbReference>
<evidence type="ECO:0000313" key="12">
    <source>
        <dbReference type="Proteomes" id="UP000078431"/>
    </source>
</evidence>
<evidence type="ECO:0000256" key="4">
    <source>
        <dbReference type="ARBA" id="ARBA00022741"/>
    </source>
</evidence>
<dbReference type="GO" id="GO:0006438">
    <property type="term" value="P:valyl-tRNA aminoacylation"/>
    <property type="evidence" value="ECO:0007669"/>
    <property type="project" value="InterPro"/>
</dbReference>
<dbReference type="InterPro" id="IPR009008">
    <property type="entry name" value="Val/Leu/Ile-tRNA-synth_edit"/>
</dbReference>
<dbReference type="GO" id="GO:0004832">
    <property type="term" value="F:valine-tRNA ligase activity"/>
    <property type="evidence" value="ECO:0007669"/>
    <property type="project" value="UniProtKB-EC"/>
</dbReference>
<evidence type="ECO:0000256" key="1">
    <source>
        <dbReference type="ARBA" id="ARBA00013169"/>
    </source>
</evidence>
<dbReference type="AlphaFoldDB" id="A0AA91EEX4"/>